<reference evidence="9" key="1">
    <citation type="journal article" date="2019" name="Int. J. Syst. Evol. Microbiol.">
        <title>The Global Catalogue of Microorganisms (GCM) 10K type strain sequencing project: providing services to taxonomists for standard genome sequencing and annotation.</title>
        <authorList>
            <consortium name="The Broad Institute Genomics Platform"/>
            <consortium name="The Broad Institute Genome Sequencing Center for Infectious Disease"/>
            <person name="Wu L."/>
            <person name="Ma J."/>
        </authorList>
    </citation>
    <scope>NUCLEOTIDE SEQUENCE [LARGE SCALE GENOMIC DNA]</scope>
    <source>
        <strain evidence="9">JCM 17342</strain>
    </source>
</reference>
<dbReference type="Pfam" id="PF01915">
    <property type="entry name" value="Glyco_hydro_3_C"/>
    <property type="match status" value="1"/>
</dbReference>
<evidence type="ECO:0000313" key="9">
    <source>
        <dbReference type="Proteomes" id="UP001501747"/>
    </source>
</evidence>
<dbReference type="InterPro" id="IPR026891">
    <property type="entry name" value="Fn3-like"/>
</dbReference>
<dbReference type="SUPFAM" id="SSF51445">
    <property type="entry name" value="(Trans)glycosidases"/>
    <property type="match status" value="1"/>
</dbReference>
<evidence type="ECO:0000256" key="1">
    <source>
        <dbReference type="ARBA" id="ARBA00000448"/>
    </source>
</evidence>
<dbReference type="SMART" id="SM01217">
    <property type="entry name" value="Fn3_like"/>
    <property type="match status" value="1"/>
</dbReference>
<dbReference type="Proteomes" id="UP001501747">
    <property type="component" value="Unassembled WGS sequence"/>
</dbReference>
<dbReference type="EC" id="3.2.1.21" evidence="3"/>
<gene>
    <name evidence="8" type="ORF">GCM10022247_46220</name>
</gene>
<dbReference type="EMBL" id="BAABAL010000017">
    <property type="protein sequence ID" value="GAA4017634.1"/>
    <property type="molecule type" value="Genomic_DNA"/>
</dbReference>
<keyword evidence="6" id="KW-0326">Glycosidase</keyword>
<dbReference type="InterPro" id="IPR013783">
    <property type="entry name" value="Ig-like_fold"/>
</dbReference>
<dbReference type="InterPro" id="IPR036881">
    <property type="entry name" value="Glyco_hydro_3_C_sf"/>
</dbReference>
<keyword evidence="4" id="KW-0732">Signal</keyword>
<evidence type="ECO:0000256" key="6">
    <source>
        <dbReference type="ARBA" id="ARBA00023295"/>
    </source>
</evidence>
<dbReference type="Gene3D" id="3.40.50.1700">
    <property type="entry name" value="Glycoside hydrolase family 3 C-terminal domain"/>
    <property type="match status" value="1"/>
</dbReference>
<proteinExistence type="inferred from homology"/>
<dbReference type="Pfam" id="PF00933">
    <property type="entry name" value="Glyco_hydro_3"/>
    <property type="match status" value="1"/>
</dbReference>
<feature type="domain" description="Fibronectin type III-like" evidence="7">
    <location>
        <begin position="691"/>
        <end position="764"/>
    </location>
</feature>
<dbReference type="InterPro" id="IPR002772">
    <property type="entry name" value="Glyco_hydro_3_C"/>
</dbReference>
<keyword evidence="5 8" id="KW-0378">Hydrolase</keyword>
<comment type="catalytic activity">
    <reaction evidence="1">
        <text>Hydrolysis of terminal, non-reducing beta-D-glucosyl residues with release of beta-D-glucose.</text>
        <dbReference type="EC" id="3.2.1.21"/>
    </reaction>
</comment>
<dbReference type="InterPro" id="IPR001764">
    <property type="entry name" value="Glyco_hydro_3_N"/>
</dbReference>
<evidence type="ECO:0000313" key="8">
    <source>
        <dbReference type="EMBL" id="GAA4017634.1"/>
    </source>
</evidence>
<dbReference type="PANTHER" id="PTHR30620:SF16">
    <property type="entry name" value="LYSOSOMAL BETA GLUCOSIDASE"/>
    <property type="match status" value="1"/>
</dbReference>
<accession>A0ABP7SXI7</accession>
<dbReference type="RefSeq" id="WP_344878113.1">
    <property type="nucleotide sequence ID" value="NZ_BAABAL010000017.1"/>
</dbReference>
<dbReference type="InterPro" id="IPR036962">
    <property type="entry name" value="Glyco_hydro_3_N_sf"/>
</dbReference>
<comment type="similarity">
    <text evidence="2">Belongs to the glycosyl hydrolase 3 family.</text>
</comment>
<dbReference type="InterPro" id="IPR051915">
    <property type="entry name" value="Cellulose_Degrad_GH3"/>
</dbReference>
<dbReference type="SUPFAM" id="SSF52279">
    <property type="entry name" value="Beta-D-glucan exohydrolase, C-terminal domain"/>
    <property type="match status" value="1"/>
</dbReference>
<keyword evidence="9" id="KW-1185">Reference proteome</keyword>
<evidence type="ECO:0000259" key="7">
    <source>
        <dbReference type="SMART" id="SM01217"/>
    </source>
</evidence>
<evidence type="ECO:0000256" key="5">
    <source>
        <dbReference type="ARBA" id="ARBA00022801"/>
    </source>
</evidence>
<dbReference type="Gene3D" id="3.20.20.300">
    <property type="entry name" value="Glycoside hydrolase, family 3, N-terminal domain"/>
    <property type="match status" value="1"/>
</dbReference>
<dbReference type="PANTHER" id="PTHR30620">
    <property type="entry name" value="PERIPLASMIC BETA-GLUCOSIDASE-RELATED"/>
    <property type="match status" value="1"/>
</dbReference>
<protein>
    <recommendedName>
        <fullName evidence="3">beta-glucosidase</fullName>
        <ecNumber evidence="3">3.2.1.21</ecNumber>
    </recommendedName>
</protein>
<dbReference type="Pfam" id="PF14310">
    <property type="entry name" value="Fn3-like"/>
    <property type="match status" value="1"/>
</dbReference>
<dbReference type="GO" id="GO:0016787">
    <property type="term" value="F:hydrolase activity"/>
    <property type="evidence" value="ECO:0007669"/>
    <property type="project" value="UniProtKB-KW"/>
</dbReference>
<evidence type="ECO:0000256" key="4">
    <source>
        <dbReference type="ARBA" id="ARBA00022729"/>
    </source>
</evidence>
<organism evidence="8 9">
    <name type="scientific">Allokutzneria multivorans</name>
    <dbReference type="NCBI Taxonomy" id="1142134"/>
    <lineage>
        <taxon>Bacteria</taxon>
        <taxon>Bacillati</taxon>
        <taxon>Actinomycetota</taxon>
        <taxon>Actinomycetes</taxon>
        <taxon>Pseudonocardiales</taxon>
        <taxon>Pseudonocardiaceae</taxon>
        <taxon>Allokutzneria</taxon>
    </lineage>
</organism>
<comment type="caution">
    <text evidence="8">The sequence shown here is derived from an EMBL/GenBank/DDBJ whole genome shotgun (WGS) entry which is preliminary data.</text>
</comment>
<dbReference type="InterPro" id="IPR017853">
    <property type="entry name" value="GH"/>
</dbReference>
<sequence length="770" mass="81385">MRGLLPHTLSLEEHVLTARRTAALAVTAALTLPLTTAALPADHLNAALPLEARVHALLGLMTLEEKIGQMTQIRVGKLRGDCDAVPGPLREDCMKPVLVDAKVGSILSGGGDVPAPDPSPKAWAEMTNAIQKYALGTNRLKIPVLYGADGVHGHSNVVTATMFPHQIGLGATWNPELIERAGAATGQAMRATGVFWNFAPVSDIARDTRWGRYYETYSEDPHLAGTLAASAVRGMQADDGKTARLAATAKHFAGYSEPKGGHDRAPAFLPVRTLQDQVLPPFTAQFRAGVRTVMINSGSINGVPVHASRYMLTEQLRNRLGFTGVAITDWQDIRSLVTKHKAAADYPSAIAMAVNAGVDMAMEPSAAGEFTSGLRQVVRDGRVSERRVDEAVRRVLRLKFELGLFERPYVDPAVADERVNGVGLDLARKAATESMVLLRNEKSTLPLAKDGKIVVTGDTADDVRRQLGGWTVDWQGVPEQGPVPKAVTVLEGIRAAAPGATVTHAPDQADAVAQAKDAKAVVVVLGEKPGAEGPADTEEPALTAAQQRLVDAVRATGKPVTVVLLTGRPQVLGSVADADALLAGWLPGTEGGTAVADVLFGTANPSGKLPVSWPKRIGDQPMSYDQLPGTNGGESSKYDPAYAFGHGLSYTSFAVGAPSVPSTVRADAKVADAKVKVGFTVRNTGSRTGTAVVPVYVHQPVALLQVPDKRLVGWARVELAAGAQRAVEVEFSVDQLALNSGDVDGAGRREVPRTAYEVLVEDGRAPFTVR</sequence>
<dbReference type="Gene3D" id="2.60.40.10">
    <property type="entry name" value="Immunoglobulins"/>
    <property type="match status" value="1"/>
</dbReference>
<evidence type="ECO:0000256" key="2">
    <source>
        <dbReference type="ARBA" id="ARBA00005336"/>
    </source>
</evidence>
<name>A0ABP7SXI7_9PSEU</name>
<dbReference type="PRINTS" id="PR00133">
    <property type="entry name" value="GLHYDRLASE3"/>
</dbReference>
<evidence type="ECO:0000256" key="3">
    <source>
        <dbReference type="ARBA" id="ARBA00012744"/>
    </source>
</evidence>